<reference evidence="2" key="1">
    <citation type="submission" date="2019-05" db="EMBL/GenBank/DDBJ databases">
        <title>Methanoculleus sp. FWC-SCC1, a methanogenic archaeon isolated from deep marine cold seep.</title>
        <authorList>
            <person name="Chen Y.-W."/>
            <person name="Chen S.-C."/>
            <person name="Teng N.-H."/>
            <person name="Lai M.-C."/>
        </authorList>
    </citation>
    <scope>NUCLEOTIDE SEQUENCE</scope>
    <source>
        <strain evidence="2">FWC-SCC1</strain>
    </source>
</reference>
<evidence type="ECO:0000259" key="1">
    <source>
        <dbReference type="Pfam" id="PF14258"/>
    </source>
</evidence>
<keyword evidence="3" id="KW-1185">Reference proteome</keyword>
<evidence type="ECO:0000313" key="3">
    <source>
        <dbReference type="Proteomes" id="UP001168338"/>
    </source>
</evidence>
<organism evidence="2 3">
    <name type="scientific">Methanoculleus frigidifontis</name>
    <dbReference type="NCBI Taxonomy" id="2584085"/>
    <lineage>
        <taxon>Archaea</taxon>
        <taxon>Methanobacteriati</taxon>
        <taxon>Methanobacteriota</taxon>
        <taxon>Stenosarchaea group</taxon>
        <taxon>Methanomicrobia</taxon>
        <taxon>Methanomicrobiales</taxon>
        <taxon>Methanomicrobiaceae</taxon>
        <taxon>Methanoculleus</taxon>
    </lineage>
</organism>
<evidence type="ECO:0000313" key="2">
    <source>
        <dbReference type="EMBL" id="MDN7024313.1"/>
    </source>
</evidence>
<proteinExistence type="predicted"/>
<feature type="domain" description="DUF4350" evidence="1">
    <location>
        <begin position="33"/>
        <end position="221"/>
    </location>
</feature>
<protein>
    <submittedName>
        <fullName evidence="2">DUF4350 domain-containing protein</fullName>
    </submittedName>
</protein>
<dbReference type="InterPro" id="IPR025646">
    <property type="entry name" value="DUF4350"/>
</dbReference>
<accession>A0ABT8M8Q9</accession>
<dbReference type="EMBL" id="VCYH01000003">
    <property type="protein sequence ID" value="MDN7024313.1"/>
    <property type="molecule type" value="Genomic_DNA"/>
</dbReference>
<gene>
    <name evidence="2" type="ORF">FGU65_05300</name>
</gene>
<comment type="caution">
    <text evidence="2">The sequence shown here is derived from an EMBL/GenBank/DDBJ whole genome shotgun (WGS) entry which is preliminary data.</text>
</comment>
<dbReference type="Proteomes" id="UP001168338">
    <property type="component" value="Unassembled WGS sequence"/>
</dbReference>
<sequence length="291" mass="31050">MKAVSAVVGCALLILAAVLFVHLASTTEEYSRYNIQWNGTSIFSDLAEERGAVEVRSPDDLAGYTGACLLLIAPDTDFDDAAAGAYRSFLERGNTIVLADDFGTGNQILGALGSEIRILPGNLSSMDMEYSDPHTVIAYRTANATLVDGVETLMLNRPAALEGGEILVQTSILSWIDADGNRHIDAAETLGKYGVVARESVGAGEIYVISDPSLFINTMVGLDSVRDNHRLIGNILEGGRPLLLDAVASQTRADDGIAGILHTVKSTTLIKTTLICTVLLLGAYAFRRKIF</sequence>
<name>A0ABT8M8Q9_9EURY</name>
<dbReference type="Pfam" id="PF14258">
    <property type="entry name" value="DUF4350"/>
    <property type="match status" value="1"/>
</dbReference>